<dbReference type="RefSeq" id="WP_220202930.1">
    <property type="nucleotide sequence ID" value="NZ_BNJK01000001.1"/>
</dbReference>
<protein>
    <submittedName>
        <fullName evidence="1">PFL family protein</fullName>
    </submittedName>
</protein>
<gene>
    <name evidence="1" type="ORF">KSF_021190</name>
</gene>
<dbReference type="EMBL" id="BNJK01000001">
    <property type="protein sequence ID" value="GHO92071.1"/>
    <property type="molecule type" value="Genomic_DNA"/>
</dbReference>
<accession>A0A8J3IKW6</accession>
<keyword evidence="2" id="KW-1185">Reference proteome</keyword>
<evidence type="ECO:0000313" key="2">
    <source>
        <dbReference type="Proteomes" id="UP000597444"/>
    </source>
</evidence>
<organism evidence="1 2">
    <name type="scientific">Reticulibacter mediterranei</name>
    <dbReference type="NCBI Taxonomy" id="2778369"/>
    <lineage>
        <taxon>Bacteria</taxon>
        <taxon>Bacillati</taxon>
        <taxon>Chloroflexota</taxon>
        <taxon>Ktedonobacteria</taxon>
        <taxon>Ktedonobacterales</taxon>
        <taxon>Reticulibacteraceae</taxon>
        <taxon>Reticulibacter</taxon>
    </lineage>
</organism>
<dbReference type="Proteomes" id="UP000597444">
    <property type="component" value="Unassembled WGS sequence"/>
</dbReference>
<name>A0A8J3IKW6_9CHLR</name>
<dbReference type="Pfam" id="PF05167">
    <property type="entry name" value="DUF711"/>
    <property type="match status" value="1"/>
</dbReference>
<dbReference type="InterPro" id="IPR007841">
    <property type="entry name" value="UPF0210"/>
</dbReference>
<reference evidence="1" key="1">
    <citation type="submission" date="2020-10" db="EMBL/GenBank/DDBJ databases">
        <title>Taxonomic study of unclassified bacteria belonging to the class Ktedonobacteria.</title>
        <authorList>
            <person name="Yabe S."/>
            <person name="Wang C.M."/>
            <person name="Zheng Y."/>
            <person name="Sakai Y."/>
            <person name="Cavaletti L."/>
            <person name="Monciardini P."/>
            <person name="Donadio S."/>
        </authorList>
    </citation>
    <scope>NUCLEOTIDE SEQUENCE</scope>
    <source>
        <strain evidence="1">ID150040</strain>
    </source>
</reference>
<evidence type="ECO:0000313" key="1">
    <source>
        <dbReference type="EMBL" id="GHO92071.1"/>
    </source>
</evidence>
<sequence>MPTPPVRTITLGLADPHPLSAGTVQRAQEVLSRASTRYQEAGYEIQTVRLSTRPLFDDLADWPAAALGHYTRELQKMLDDVQLDFCSLGTVAAANPAFDLDRLDCIADLVGPSPALNATVLLATSEHGVRTEAALPTAQIMQRLAVETEEGFGNFRFAMLACMPPGSPFFPAAYHAGPSNLSIGVQGAGIVAAALRTQHADGAHPQNLGLVTQWIREALQQQAAPIVELGQQVARDAGLAFGGIDVSPAPLGEDSIVAAMELCGYGPLGSSGTLAVAAAITAALKSSGLPTCGYCGLMLPVLEDVVLGQRWTEGRVDAHRLLLYSSVCGTGLDAVPLPGDSSAASIAHLLLDVATLAHRLNKPLSARLFPVPGKQAGEYTSFTSPYLTNTRI</sequence>
<dbReference type="Gene3D" id="3.20.70.20">
    <property type="match status" value="1"/>
</dbReference>
<dbReference type="PANTHER" id="PTHR37560">
    <property type="entry name" value="UPF0210 PROTEIN SPR0218"/>
    <property type="match status" value="1"/>
</dbReference>
<dbReference type="PANTHER" id="PTHR37560:SF2">
    <property type="entry name" value="DUF711 DOMAIN-CONTAINING PROTEIN"/>
    <property type="match status" value="1"/>
</dbReference>
<comment type="caution">
    <text evidence="1">The sequence shown here is derived from an EMBL/GenBank/DDBJ whole genome shotgun (WGS) entry which is preliminary data.</text>
</comment>
<proteinExistence type="predicted"/>
<dbReference type="SUPFAM" id="SSF51998">
    <property type="entry name" value="PFL-like glycyl radical enzymes"/>
    <property type="match status" value="1"/>
</dbReference>
<dbReference type="AlphaFoldDB" id="A0A8J3IKW6"/>